<organism evidence="1 2">
    <name type="scientific">Spirodela intermedia</name>
    <name type="common">Intermediate duckweed</name>
    <dbReference type="NCBI Taxonomy" id="51605"/>
    <lineage>
        <taxon>Eukaryota</taxon>
        <taxon>Viridiplantae</taxon>
        <taxon>Streptophyta</taxon>
        <taxon>Embryophyta</taxon>
        <taxon>Tracheophyta</taxon>
        <taxon>Spermatophyta</taxon>
        <taxon>Magnoliopsida</taxon>
        <taxon>Liliopsida</taxon>
        <taxon>Araceae</taxon>
        <taxon>Lemnoideae</taxon>
        <taxon>Spirodela</taxon>
    </lineage>
</organism>
<sequence>MPTTKSHFYACLWKGTSRNIKMQMTFQFPAKYNIL</sequence>
<evidence type="ECO:0000313" key="2">
    <source>
        <dbReference type="Proteomes" id="UP000663760"/>
    </source>
</evidence>
<dbReference type="Proteomes" id="UP000663760">
    <property type="component" value="Chromosome 12"/>
</dbReference>
<gene>
    <name evidence="1" type="ORF">SI8410_12016478</name>
</gene>
<keyword evidence="2" id="KW-1185">Reference proteome</keyword>
<accession>A0A7I8L7F9</accession>
<protein>
    <submittedName>
        <fullName evidence="1">Uncharacterized protein</fullName>
    </submittedName>
</protein>
<dbReference type="AlphaFoldDB" id="A0A7I8L7F9"/>
<evidence type="ECO:0000313" key="1">
    <source>
        <dbReference type="EMBL" id="CAA7405800.1"/>
    </source>
</evidence>
<proteinExistence type="predicted"/>
<dbReference type="EMBL" id="LR746275">
    <property type="protein sequence ID" value="CAA7405800.1"/>
    <property type="molecule type" value="Genomic_DNA"/>
</dbReference>
<reference evidence="1" key="1">
    <citation type="submission" date="2020-02" db="EMBL/GenBank/DDBJ databases">
        <authorList>
            <person name="Scholz U."/>
            <person name="Mascher M."/>
            <person name="Fiebig A."/>
        </authorList>
    </citation>
    <scope>NUCLEOTIDE SEQUENCE</scope>
</reference>
<name>A0A7I8L7F9_SPIIN</name>